<dbReference type="InterPro" id="IPR001296">
    <property type="entry name" value="Glyco_trans_1"/>
</dbReference>
<dbReference type="PANTHER" id="PTHR46401">
    <property type="entry name" value="GLYCOSYLTRANSFERASE WBBK-RELATED"/>
    <property type="match status" value="1"/>
</dbReference>
<dbReference type="Pfam" id="PF00534">
    <property type="entry name" value="Glycos_transf_1"/>
    <property type="match status" value="1"/>
</dbReference>
<dbReference type="InterPro" id="IPR028098">
    <property type="entry name" value="Glyco_trans_4-like_N"/>
</dbReference>
<dbReference type="Pfam" id="PF13439">
    <property type="entry name" value="Glyco_transf_4"/>
    <property type="match status" value="1"/>
</dbReference>
<dbReference type="SUPFAM" id="SSF53756">
    <property type="entry name" value="UDP-Glycosyltransferase/glycogen phosphorylase"/>
    <property type="match status" value="1"/>
</dbReference>
<evidence type="ECO:0000259" key="3">
    <source>
        <dbReference type="Pfam" id="PF13439"/>
    </source>
</evidence>
<dbReference type="RefSeq" id="WP_354635942.1">
    <property type="nucleotide sequence ID" value="NZ_CP159837.1"/>
</dbReference>
<evidence type="ECO:0000259" key="2">
    <source>
        <dbReference type="Pfam" id="PF00534"/>
    </source>
</evidence>
<evidence type="ECO:0000256" key="1">
    <source>
        <dbReference type="ARBA" id="ARBA00022679"/>
    </source>
</evidence>
<feature type="domain" description="Glycosyltransferase subfamily 4-like N-terminal" evidence="3">
    <location>
        <begin position="16"/>
        <end position="183"/>
    </location>
</feature>
<keyword evidence="1" id="KW-0808">Transferase</keyword>
<accession>A0AAU8JJ23</accession>
<dbReference type="PANTHER" id="PTHR46401:SF2">
    <property type="entry name" value="GLYCOSYLTRANSFERASE WBBK-RELATED"/>
    <property type="match status" value="1"/>
</dbReference>
<reference evidence="4" key="1">
    <citation type="submission" date="2024-07" db="EMBL/GenBank/DDBJ databases">
        <authorList>
            <person name="Kim Y.J."/>
            <person name="Jeong J.Y."/>
        </authorList>
    </citation>
    <scope>NUCLEOTIDE SEQUENCE</scope>
    <source>
        <strain evidence="4">GIHE-MW2</strain>
    </source>
</reference>
<gene>
    <name evidence="4" type="ORF">ABWT76_001677</name>
</gene>
<proteinExistence type="predicted"/>
<name>A0AAU8JJ23_9CYAN</name>
<dbReference type="GO" id="GO:0009103">
    <property type="term" value="P:lipopolysaccharide biosynthetic process"/>
    <property type="evidence" value="ECO:0007669"/>
    <property type="project" value="TreeGrafter"/>
</dbReference>
<dbReference type="GO" id="GO:0016757">
    <property type="term" value="F:glycosyltransferase activity"/>
    <property type="evidence" value="ECO:0007669"/>
    <property type="project" value="InterPro"/>
</dbReference>
<dbReference type="EMBL" id="CP159837">
    <property type="protein sequence ID" value="XCM38803.1"/>
    <property type="molecule type" value="Genomic_DNA"/>
</dbReference>
<dbReference type="CDD" id="cd03809">
    <property type="entry name" value="GT4_MtfB-like"/>
    <property type="match status" value="1"/>
</dbReference>
<organism evidence="4">
    <name type="scientific">Planktothricoides raciborskii GIHE-MW2</name>
    <dbReference type="NCBI Taxonomy" id="2792601"/>
    <lineage>
        <taxon>Bacteria</taxon>
        <taxon>Bacillati</taxon>
        <taxon>Cyanobacteriota</taxon>
        <taxon>Cyanophyceae</taxon>
        <taxon>Oscillatoriophycideae</taxon>
        <taxon>Oscillatoriales</taxon>
        <taxon>Oscillatoriaceae</taxon>
        <taxon>Planktothricoides</taxon>
    </lineage>
</organism>
<sequence length="374" mass="42539">MIKIVYDHQIFWWQRYGGISRYIYELATRISDMDDFDVSIEALAYVNEYLKQCKPGLVTGFPVPKSSRLQIQKMVGRFNDNLAKIRLKSNPPDIVHETYYHGEKLSHKKTKVVVTVHDMIHEKFNQFLTRDIFKKLDPTAEVKKESVKRADRIICVSENTKKDLIELLEVDRNKISVVYHGTSVKLTEHYQTEPRKYPPYILYVGDRISKYKNFQGLLQAYGNSSQLKNNFNLVLFGGGSLSREEITLIQNLGLPEGKVLQVAGDDAALANLYREASVFVYPSLYEGFGIPLLEAMSLNCPIACSNTSSLPEVVGNAAEFFDPDQTESIAAALEKVLFSTEKAKNLINLGAERIKNFSWEACAEQTRQVYLSLL</sequence>
<dbReference type="Gene3D" id="3.40.50.2000">
    <property type="entry name" value="Glycogen Phosphorylase B"/>
    <property type="match status" value="2"/>
</dbReference>
<evidence type="ECO:0000313" key="4">
    <source>
        <dbReference type="EMBL" id="XCM38803.1"/>
    </source>
</evidence>
<dbReference type="AlphaFoldDB" id="A0AAU8JJ23"/>
<feature type="domain" description="Glycosyl transferase family 1" evidence="2">
    <location>
        <begin position="191"/>
        <end position="350"/>
    </location>
</feature>
<protein>
    <submittedName>
        <fullName evidence="4">Glycosyltransferase family 1 protein</fullName>
    </submittedName>
</protein>